<sequence>VLAHPVLTASGLPGRNRRFVPPSSAASAAASVLASLSRSRSHTLLPSRQHHDGTMYCSDHTMGD</sequence>
<feature type="non-terminal residue" evidence="2">
    <location>
        <position position="1"/>
    </location>
</feature>
<comment type="caution">
    <text evidence="2">The sequence shown here is derived from an EMBL/GenBank/DDBJ whole genome shotgun (WGS) entry which is preliminary data.</text>
</comment>
<keyword evidence="3" id="KW-1185">Reference proteome</keyword>
<organism evidence="2 3">
    <name type="scientific">Cirrhinus mrigala</name>
    <name type="common">Mrigala</name>
    <dbReference type="NCBI Taxonomy" id="683832"/>
    <lineage>
        <taxon>Eukaryota</taxon>
        <taxon>Metazoa</taxon>
        <taxon>Chordata</taxon>
        <taxon>Craniata</taxon>
        <taxon>Vertebrata</taxon>
        <taxon>Euteleostomi</taxon>
        <taxon>Actinopterygii</taxon>
        <taxon>Neopterygii</taxon>
        <taxon>Teleostei</taxon>
        <taxon>Ostariophysi</taxon>
        <taxon>Cypriniformes</taxon>
        <taxon>Cyprinidae</taxon>
        <taxon>Labeoninae</taxon>
        <taxon>Labeonini</taxon>
        <taxon>Cirrhinus</taxon>
    </lineage>
</organism>
<evidence type="ECO:0000313" key="2">
    <source>
        <dbReference type="EMBL" id="KAL0156372.1"/>
    </source>
</evidence>
<dbReference type="AlphaFoldDB" id="A0ABD0N5B9"/>
<reference evidence="2 3" key="1">
    <citation type="submission" date="2024-05" db="EMBL/GenBank/DDBJ databases">
        <title>Genome sequencing and assembly of Indian major carp, Cirrhinus mrigala (Hamilton, 1822).</title>
        <authorList>
            <person name="Mohindra V."/>
            <person name="Chowdhury L.M."/>
            <person name="Lal K."/>
            <person name="Jena J.K."/>
        </authorList>
    </citation>
    <scope>NUCLEOTIDE SEQUENCE [LARGE SCALE GENOMIC DNA]</scope>
    <source>
        <strain evidence="2">CM1030</strain>
        <tissue evidence="2">Blood</tissue>
    </source>
</reference>
<protein>
    <submittedName>
        <fullName evidence="2">Uncharacterized protein</fullName>
    </submittedName>
</protein>
<evidence type="ECO:0000256" key="1">
    <source>
        <dbReference type="SAM" id="MobiDB-lite"/>
    </source>
</evidence>
<accession>A0ABD0N5B9</accession>
<dbReference type="Proteomes" id="UP001529510">
    <property type="component" value="Unassembled WGS sequence"/>
</dbReference>
<feature type="region of interest" description="Disordered" evidence="1">
    <location>
        <begin position="40"/>
        <end position="64"/>
    </location>
</feature>
<evidence type="ECO:0000313" key="3">
    <source>
        <dbReference type="Proteomes" id="UP001529510"/>
    </source>
</evidence>
<dbReference type="EMBL" id="JAMKFB020000024">
    <property type="protein sequence ID" value="KAL0156372.1"/>
    <property type="molecule type" value="Genomic_DNA"/>
</dbReference>
<gene>
    <name evidence="2" type="ORF">M9458_047618</name>
</gene>
<name>A0ABD0N5B9_CIRMR</name>
<proteinExistence type="predicted"/>
<feature type="non-terminal residue" evidence="2">
    <location>
        <position position="64"/>
    </location>
</feature>